<evidence type="ECO:0000256" key="1">
    <source>
        <dbReference type="SAM" id="MobiDB-lite"/>
    </source>
</evidence>
<evidence type="ECO:0000313" key="3">
    <source>
        <dbReference type="Proteomes" id="UP000078292"/>
    </source>
</evidence>
<name>A0A1B7M2I5_9MICC</name>
<feature type="compositionally biased region" description="Acidic residues" evidence="1">
    <location>
        <begin position="70"/>
        <end position="105"/>
    </location>
</feature>
<organism evidence="2 3">
    <name type="scientific">Enteractinococcus helveticum</name>
    <dbReference type="NCBI Taxonomy" id="1837282"/>
    <lineage>
        <taxon>Bacteria</taxon>
        <taxon>Bacillati</taxon>
        <taxon>Actinomycetota</taxon>
        <taxon>Actinomycetes</taxon>
        <taxon>Micrococcales</taxon>
        <taxon>Micrococcaceae</taxon>
    </lineage>
</organism>
<dbReference type="AlphaFoldDB" id="A0A1B7M2I5"/>
<accession>A0A1B7M2I5</accession>
<evidence type="ECO:0000313" key="2">
    <source>
        <dbReference type="EMBL" id="OAV62784.1"/>
    </source>
</evidence>
<protein>
    <submittedName>
        <fullName evidence="2">Uncharacterized protein</fullName>
    </submittedName>
</protein>
<sequence length="105" mass="11506">MSELNSSAALQTALNNISGRDYYNSIFETITQPGLQNALKTANFNASQGIVSTLEALRNAGLWTPQAQDSYEEGFSEEQGFEDDDEAAMVDDDEDDNSQDESLDD</sequence>
<gene>
    <name evidence="2" type="ORF">A6F49_04570</name>
</gene>
<comment type="caution">
    <text evidence="2">The sequence shown here is derived from an EMBL/GenBank/DDBJ whole genome shotgun (WGS) entry which is preliminary data.</text>
</comment>
<keyword evidence="3" id="KW-1185">Reference proteome</keyword>
<feature type="region of interest" description="Disordered" evidence="1">
    <location>
        <begin position="65"/>
        <end position="105"/>
    </location>
</feature>
<dbReference type="EMBL" id="LXEY01000008">
    <property type="protein sequence ID" value="OAV62784.1"/>
    <property type="molecule type" value="Genomic_DNA"/>
</dbReference>
<reference evidence="2 3" key="1">
    <citation type="submission" date="2016-04" db="EMBL/GenBank/DDBJ databases">
        <title>First whole genome shotgun sequence of the bacterium Enteractinococcus sp. strain UASWS1574.</title>
        <authorList>
            <person name="Crovadore J."/>
            <person name="Chablais R."/>
            <person name="Lefort F."/>
        </authorList>
    </citation>
    <scope>NUCLEOTIDE SEQUENCE [LARGE SCALE GENOMIC DNA]</scope>
    <source>
        <strain evidence="2 3">UASWS1574</strain>
    </source>
</reference>
<dbReference type="Proteomes" id="UP000078292">
    <property type="component" value="Unassembled WGS sequence"/>
</dbReference>
<proteinExistence type="predicted"/>